<name>A0A7V6CDX0_9BACT</name>
<evidence type="ECO:0000256" key="2">
    <source>
        <dbReference type="ARBA" id="ARBA00007783"/>
    </source>
</evidence>
<feature type="transmembrane region" description="Helical" evidence="8">
    <location>
        <begin position="175"/>
        <end position="198"/>
    </location>
</feature>
<dbReference type="InterPro" id="IPR013525">
    <property type="entry name" value="ABC2_TM"/>
</dbReference>
<dbReference type="InterPro" id="IPR047817">
    <property type="entry name" value="ABC2_TM_bact-type"/>
</dbReference>
<feature type="transmembrane region" description="Helical" evidence="8">
    <location>
        <begin position="316"/>
        <end position="335"/>
    </location>
</feature>
<feature type="domain" description="ABC transmembrane type-2" evidence="9">
    <location>
        <begin position="136"/>
        <end position="368"/>
    </location>
</feature>
<keyword evidence="3" id="KW-0813">Transport</keyword>
<evidence type="ECO:0000256" key="1">
    <source>
        <dbReference type="ARBA" id="ARBA00004651"/>
    </source>
</evidence>
<evidence type="ECO:0000256" key="7">
    <source>
        <dbReference type="ARBA" id="ARBA00023136"/>
    </source>
</evidence>
<dbReference type="GO" id="GO:0005886">
    <property type="term" value="C:plasma membrane"/>
    <property type="evidence" value="ECO:0007669"/>
    <property type="project" value="UniProtKB-SubCell"/>
</dbReference>
<feature type="transmembrane region" description="Helical" evidence="8">
    <location>
        <begin position="21"/>
        <end position="42"/>
    </location>
</feature>
<dbReference type="InterPro" id="IPR051449">
    <property type="entry name" value="ABC-2_transporter_component"/>
</dbReference>
<feature type="transmembrane region" description="Helical" evidence="8">
    <location>
        <begin position="225"/>
        <end position="246"/>
    </location>
</feature>
<accession>A0A7V6CDX0</accession>
<keyword evidence="5 8" id="KW-0812">Transmembrane</keyword>
<evidence type="ECO:0000256" key="8">
    <source>
        <dbReference type="SAM" id="Phobius"/>
    </source>
</evidence>
<evidence type="ECO:0000256" key="4">
    <source>
        <dbReference type="ARBA" id="ARBA00022475"/>
    </source>
</evidence>
<sequence length="370" mass="42394">MFKRLLGIVKKEFIELIRDKLYLTFVFVVPMVVMFLLGYGLILDVKHLPIAFLDYDKSKLSREYIDGFINNEYFKTYALVENYKTAEHLINSGKIRALIVIPQNFSRKIYKGEKTEVQILIDGTYPSRAEIVKGYVTAINNMFNQKLLENYKILKFPIEVEVRAWYNPALESKNFIMPGELVIILCFFPALLTCLVVVREKELGSILNFYVSPAKSYEIIIGKAIPYLVVSFLSYLILFFITIGIFKTDFKGNFLELSLGSFVYILSTVGLGILISTFTKTQITAMLITFIGTIIPSYLYSGYLYPVSSMGISGQIISKLIPATYFLNIVRGIYLKGLGLSFYFKDFLSLILYTLIVYLLAIWNFKKKVS</sequence>
<dbReference type="PANTHER" id="PTHR30294:SF29">
    <property type="entry name" value="MULTIDRUG ABC TRANSPORTER PERMEASE YBHS-RELATED"/>
    <property type="match status" value="1"/>
</dbReference>
<keyword evidence="6 8" id="KW-1133">Transmembrane helix</keyword>
<dbReference type="AlphaFoldDB" id="A0A7V6CDX0"/>
<evidence type="ECO:0000313" key="10">
    <source>
        <dbReference type="EMBL" id="HHQ15976.1"/>
    </source>
</evidence>
<comment type="caution">
    <text evidence="10">The sequence shown here is derived from an EMBL/GenBank/DDBJ whole genome shotgun (WGS) entry which is preliminary data.</text>
</comment>
<feature type="transmembrane region" description="Helical" evidence="8">
    <location>
        <begin position="258"/>
        <end position="278"/>
    </location>
</feature>
<evidence type="ECO:0000259" key="9">
    <source>
        <dbReference type="PROSITE" id="PS51012"/>
    </source>
</evidence>
<organism evidence="10">
    <name type="scientific">Thermodesulfobacterium geofontis</name>
    <dbReference type="NCBI Taxonomy" id="1295609"/>
    <lineage>
        <taxon>Bacteria</taxon>
        <taxon>Pseudomonadati</taxon>
        <taxon>Thermodesulfobacteriota</taxon>
        <taxon>Thermodesulfobacteria</taxon>
        <taxon>Thermodesulfobacteriales</taxon>
        <taxon>Thermodesulfobacteriaceae</taxon>
        <taxon>Thermodesulfobacterium</taxon>
    </lineage>
</organism>
<keyword evidence="7 8" id="KW-0472">Membrane</keyword>
<evidence type="ECO:0000256" key="3">
    <source>
        <dbReference type="ARBA" id="ARBA00022448"/>
    </source>
</evidence>
<keyword evidence="4" id="KW-1003">Cell membrane</keyword>
<dbReference type="Gene3D" id="3.40.1710.10">
    <property type="entry name" value="abc type-2 transporter like domain"/>
    <property type="match status" value="1"/>
</dbReference>
<dbReference type="GO" id="GO:0140359">
    <property type="term" value="F:ABC-type transporter activity"/>
    <property type="evidence" value="ECO:0007669"/>
    <property type="project" value="InterPro"/>
</dbReference>
<protein>
    <submittedName>
        <fullName evidence="10">ABC transporter permease</fullName>
    </submittedName>
</protein>
<evidence type="ECO:0000256" key="5">
    <source>
        <dbReference type="ARBA" id="ARBA00022692"/>
    </source>
</evidence>
<gene>
    <name evidence="10" type="ORF">ENM15_04085</name>
</gene>
<feature type="transmembrane region" description="Helical" evidence="8">
    <location>
        <begin position="347"/>
        <end position="365"/>
    </location>
</feature>
<reference evidence="10" key="1">
    <citation type="journal article" date="2020" name="mSystems">
        <title>Genome- and Community-Level Interaction Insights into Carbon Utilization and Element Cycling Functions of Hydrothermarchaeota in Hydrothermal Sediment.</title>
        <authorList>
            <person name="Zhou Z."/>
            <person name="Liu Y."/>
            <person name="Xu W."/>
            <person name="Pan J."/>
            <person name="Luo Z.H."/>
            <person name="Li M."/>
        </authorList>
    </citation>
    <scope>NUCLEOTIDE SEQUENCE [LARGE SCALE GENOMIC DNA]</scope>
    <source>
        <strain evidence="10">SpSt-106</strain>
    </source>
</reference>
<dbReference type="PANTHER" id="PTHR30294">
    <property type="entry name" value="MEMBRANE COMPONENT OF ABC TRANSPORTER YHHJ-RELATED"/>
    <property type="match status" value="1"/>
</dbReference>
<dbReference type="EMBL" id="DRWR01000073">
    <property type="protein sequence ID" value="HHQ15976.1"/>
    <property type="molecule type" value="Genomic_DNA"/>
</dbReference>
<comment type="similarity">
    <text evidence="2">Belongs to the ABC-2 integral membrane protein family.</text>
</comment>
<comment type="subcellular location">
    <subcellularLocation>
        <location evidence="1">Cell membrane</location>
        <topology evidence="1">Multi-pass membrane protein</topology>
    </subcellularLocation>
</comment>
<proteinExistence type="inferred from homology"/>
<dbReference type="Pfam" id="PF12698">
    <property type="entry name" value="ABC2_membrane_3"/>
    <property type="match status" value="1"/>
</dbReference>
<evidence type="ECO:0000256" key="6">
    <source>
        <dbReference type="ARBA" id="ARBA00022989"/>
    </source>
</evidence>
<feature type="transmembrane region" description="Helical" evidence="8">
    <location>
        <begin position="285"/>
        <end position="304"/>
    </location>
</feature>
<dbReference type="PROSITE" id="PS51012">
    <property type="entry name" value="ABC_TM2"/>
    <property type="match status" value="1"/>
</dbReference>